<feature type="transmembrane region" description="Helical" evidence="1">
    <location>
        <begin position="106"/>
        <end position="131"/>
    </location>
</feature>
<sequence>MDVLAIFTAVMEPHLLLTVLLCTLYGAFVGSMPGLTATMAVALLVPFTYFMGPAQAVAAIVATTTTAIFAGDISGALLKMPGTPASAAYVEDSYILSMNGKPRTTLFTSLIAGVLGGIIGVIILAFATPQLARLSASFSSDEAFWLATLGLSCAVFVGGASVARNFASLFIGLAIATVGIDVAVGHPRYTFGLEDLYDGVSFIPAMIGLFALSELLRNAGSGEETRLGRISIEPLFTGLRDAWREIWHRKLAVLRSGVGGTVIGALPGAGADVAAWIAYALSRRFSKTPEKFGKGHIEGIVDGGAANNAAVAGAWTPALVFGIPGDSVTAIAIGVLLMKGLTPGPDIFTTDATLVYTIFGAFLVANVLMLLTGGLAVAVATHILRIPRAVLMPLVLMLSMIGAYAIMGSTMAIWIVLVLGLLGFAMAWAQIPLAPAILGIVLGKVVESNFMVSMMKAQGNLMGFFERDAAAVLGVVTLIVWGLLLVRAALEIIGRHNTLSAKDAKK</sequence>
<keyword evidence="1" id="KW-1133">Transmembrane helix</keyword>
<evidence type="ECO:0000313" key="4">
    <source>
        <dbReference type="Proteomes" id="UP000199093"/>
    </source>
</evidence>
<evidence type="ECO:0000256" key="1">
    <source>
        <dbReference type="SAM" id="Phobius"/>
    </source>
</evidence>
<evidence type="ECO:0000259" key="2">
    <source>
        <dbReference type="Pfam" id="PF01970"/>
    </source>
</evidence>
<feature type="transmembrane region" description="Helical" evidence="1">
    <location>
        <begin position="353"/>
        <end position="377"/>
    </location>
</feature>
<dbReference type="Pfam" id="PF01970">
    <property type="entry name" value="TctA"/>
    <property type="match status" value="1"/>
</dbReference>
<reference evidence="3 4" key="1">
    <citation type="submission" date="2016-10" db="EMBL/GenBank/DDBJ databases">
        <authorList>
            <person name="de Groot N.N."/>
        </authorList>
    </citation>
    <scope>NUCLEOTIDE SEQUENCE [LARGE SCALE GENOMIC DNA]</scope>
    <source>
        <strain evidence="3 4">DSM 26424</strain>
    </source>
</reference>
<evidence type="ECO:0000313" key="3">
    <source>
        <dbReference type="EMBL" id="SDI55796.1"/>
    </source>
</evidence>
<accession>A0A1G8LJF0</accession>
<dbReference type="PANTHER" id="PTHR35342">
    <property type="entry name" value="TRICARBOXYLIC TRANSPORT PROTEIN"/>
    <property type="match status" value="1"/>
</dbReference>
<feature type="transmembrane region" description="Helical" evidence="1">
    <location>
        <begin position="196"/>
        <end position="216"/>
    </location>
</feature>
<feature type="transmembrane region" description="Helical" evidence="1">
    <location>
        <begin position="389"/>
        <end position="406"/>
    </location>
</feature>
<dbReference type="PANTHER" id="PTHR35342:SF5">
    <property type="entry name" value="TRICARBOXYLIC TRANSPORT PROTEIN"/>
    <property type="match status" value="1"/>
</dbReference>
<dbReference type="RefSeq" id="WP_230797406.1">
    <property type="nucleotide sequence ID" value="NZ_FNEJ01000006.1"/>
</dbReference>
<feature type="transmembrane region" description="Helical" evidence="1">
    <location>
        <begin position="143"/>
        <end position="160"/>
    </location>
</feature>
<keyword evidence="1" id="KW-0472">Membrane</keyword>
<dbReference type="InterPro" id="IPR002823">
    <property type="entry name" value="DUF112_TM"/>
</dbReference>
<gene>
    <name evidence="3" type="ORF">SAMN04487993_1006198</name>
</gene>
<feature type="transmembrane region" description="Helical" evidence="1">
    <location>
        <begin position="15"/>
        <end position="45"/>
    </location>
</feature>
<feature type="transmembrane region" description="Helical" evidence="1">
    <location>
        <begin position="318"/>
        <end position="341"/>
    </location>
</feature>
<dbReference type="AlphaFoldDB" id="A0A1G8LJF0"/>
<keyword evidence="1" id="KW-0812">Transmembrane</keyword>
<feature type="transmembrane region" description="Helical" evidence="1">
    <location>
        <begin position="166"/>
        <end position="184"/>
    </location>
</feature>
<dbReference type="STRING" id="555512.SAMN04487993_1006198"/>
<dbReference type="EMBL" id="FNEJ01000006">
    <property type="protein sequence ID" value="SDI55796.1"/>
    <property type="molecule type" value="Genomic_DNA"/>
</dbReference>
<protein>
    <submittedName>
        <fullName evidence="3">TctA family transporter</fullName>
    </submittedName>
</protein>
<proteinExistence type="predicted"/>
<dbReference type="Proteomes" id="UP000199093">
    <property type="component" value="Unassembled WGS sequence"/>
</dbReference>
<feature type="transmembrane region" description="Helical" evidence="1">
    <location>
        <begin position="258"/>
        <end position="281"/>
    </location>
</feature>
<keyword evidence="4" id="KW-1185">Reference proteome</keyword>
<feature type="transmembrane region" description="Helical" evidence="1">
    <location>
        <begin position="469"/>
        <end position="490"/>
    </location>
</feature>
<name>A0A1G8LJF0_9RHOB</name>
<feature type="domain" description="DUF112" evidence="2">
    <location>
        <begin position="16"/>
        <end position="438"/>
    </location>
</feature>
<organism evidence="3 4">
    <name type="scientific">Salipiger marinus</name>
    <dbReference type="NCBI Taxonomy" id="555512"/>
    <lineage>
        <taxon>Bacteria</taxon>
        <taxon>Pseudomonadati</taxon>
        <taxon>Pseudomonadota</taxon>
        <taxon>Alphaproteobacteria</taxon>
        <taxon>Rhodobacterales</taxon>
        <taxon>Roseobacteraceae</taxon>
        <taxon>Salipiger</taxon>
    </lineage>
</organism>